<name>A0ABP1EZ84_9FLAO</name>
<dbReference type="InterPro" id="IPR029033">
    <property type="entry name" value="His_PPase_superfam"/>
</dbReference>
<reference evidence="1 2" key="1">
    <citation type="submission" date="2024-05" db="EMBL/GenBank/DDBJ databases">
        <authorList>
            <person name="Duchaud E."/>
        </authorList>
    </citation>
    <scope>NUCLEOTIDE SEQUENCE [LARGE SCALE GENOMIC DNA]</scope>
    <source>
        <strain evidence="1">Ena-SAMPLE-TAB-13-05-2024-13:56:06:370-140308</strain>
    </source>
</reference>
<organism evidence="1 2">
    <name type="scientific">Tenacibaculum polynesiense</name>
    <dbReference type="NCBI Taxonomy" id="3137857"/>
    <lineage>
        <taxon>Bacteria</taxon>
        <taxon>Pseudomonadati</taxon>
        <taxon>Bacteroidota</taxon>
        <taxon>Flavobacteriia</taxon>
        <taxon>Flavobacteriales</taxon>
        <taxon>Flavobacteriaceae</taxon>
        <taxon>Tenacibaculum</taxon>
    </lineage>
</organism>
<keyword evidence="2" id="KW-1185">Reference proteome</keyword>
<protein>
    <submittedName>
        <fullName evidence="1">Phosphoglycerate mutase</fullName>
    </submittedName>
</protein>
<dbReference type="RefSeq" id="WP_348716930.1">
    <property type="nucleotide sequence ID" value="NZ_CAXJIO010000012.1"/>
</dbReference>
<dbReference type="CDD" id="cd07067">
    <property type="entry name" value="HP_PGM_like"/>
    <property type="match status" value="1"/>
</dbReference>
<proteinExistence type="predicted"/>
<dbReference type="InterPro" id="IPR013078">
    <property type="entry name" value="His_Pase_superF_clade-1"/>
</dbReference>
<dbReference type="Proteomes" id="UP001497527">
    <property type="component" value="Unassembled WGS sequence"/>
</dbReference>
<comment type="caution">
    <text evidence="1">The sequence shown here is derived from an EMBL/GenBank/DDBJ whole genome shotgun (WGS) entry which is preliminary data.</text>
</comment>
<evidence type="ECO:0000313" key="2">
    <source>
        <dbReference type="Proteomes" id="UP001497527"/>
    </source>
</evidence>
<evidence type="ECO:0000313" key="1">
    <source>
        <dbReference type="EMBL" id="CAL2103010.1"/>
    </source>
</evidence>
<gene>
    <name evidence="1" type="ORF">T190423A01A_30124</name>
</gene>
<dbReference type="EMBL" id="CAXJIO010000012">
    <property type="protein sequence ID" value="CAL2103010.1"/>
    <property type="molecule type" value="Genomic_DNA"/>
</dbReference>
<sequence length="165" mass="19310">MRYFKLFIILFAINACTPEKLETTTYYLIRHAEKDRTNKENKNPDLNTKGLERAENWAKVFQNIDFDMVYSTNYNRTKQTASPTAKSKNLEVEMYDPRNMYSDDFQKDTKGKTVLIVGHSNTTPQFVNKILEEEKYTDINDLNNANLYMVTIINDIKNSSLLKID</sequence>
<dbReference type="SUPFAM" id="SSF53254">
    <property type="entry name" value="Phosphoglycerate mutase-like"/>
    <property type="match status" value="1"/>
</dbReference>
<dbReference type="Pfam" id="PF00300">
    <property type="entry name" value="His_Phos_1"/>
    <property type="match status" value="1"/>
</dbReference>
<accession>A0ABP1EZ84</accession>
<dbReference type="Gene3D" id="3.40.50.1240">
    <property type="entry name" value="Phosphoglycerate mutase-like"/>
    <property type="match status" value="1"/>
</dbReference>